<protein>
    <recommendedName>
        <fullName evidence="3">Glycine dehydrogenase</fullName>
    </recommendedName>
</protein>
<gene>
    <name evidence="1" type="ORF">BX611_0775</name>
</gene>
<reference evidence="1 2" key="1">
    <citation type="submission" date="2018-08" db="EMBL/GenBank/DDBJ databases">
        <title>Genomic Encyclopedia of Type Strains, Phase III (KMG-III): the genomes of soil and plant-associated and newly described type strains.</title>
        <authorList>
            <person name="Whitman W."/>
        </authorList>
    </citation>
    <scope>NUCLEOTIDE SEQUENCE [LARGE SCALE GENOMIC DNA]</scope>
    <source>
        <strain evidence="1 2">325-5</strain>
    </source>
</reference>
<dbReference type="Proteomes" id="UP000256429">
    <property type="component" value="Unassembled WGS sequence"/>
</dbReference>
<dbReference type="OrthoDB" id="1262821at2"/>
<keyword evidence="2" id="KW-1185">Reference proteome</keyword>
<proteinExistence type="predicted"/>
<evidence type="ECO:0008006" key="3">
    <source>
        <dbReference type="Google" id="ProtNLM"/>
    </source>
</evidence>
<comment type="caution">
    <text evidence="1">The sequence shown here is derived from an EMBL/GenBank/DDBJ whole genome shotgun (WGS) entry which is preliminary data.</text>
</comment>
<dbReference type="EMBL" id="QTTQ01000009">
    <property type="protein sequence ID" value="REE83484.1"/>
    <property type="molecule type" value="Genomic_DNA"/>
</dbReference>
<dbReference type="AlphaFoldDB" id="A0A3D9S0Y0"/>
<accession>A0A3D9S0Y0</accession>
<organism evidence="1 2">
    <name type="scientific">Lutibacter oceani</name>
    <dbReference type="NCBI Taxonomy" id="1853311"/>
    <lineage>
        <taxon>Bacteria</taxon>
        <taxon>Pseudomonadati</taxon>
        <taxon>Bacteroidota</taxon>
        <taxon>Flavobacteriia</taxon>
        <taxon>Flavobacteriales</taxon>
        <taxon>Flavobacteriaceae</taxon>
        <taxon>Lutibacter</taxon>
    </lineage>
</organism>
<sequence>MKLTCDEATQICDKSQYSEATFWEKLKLNLHLLLCKNCGLYSKQNNVMTKCYEKHKKEEGNKHCLCADEKEVMEKQIKEKI</sequence>
<evidence type="ECO:0000313" key="1">
    <source>
        <dbReference type="EMBL" id="REE83484.1"/>
    </source>
</evidence>
<name>A0A3D9S0Y0_9FLAO</name>
<dbReference type="RefSeq" id="WP_115878217.1">
    <property type="nucleotide sequence ID" value="NZ_QTTQ01000009.1"/>
</dbReference>
<evidence type="ECO:0000313" key="2">
    <source>
        <dbReference type="Proteomes" id="UP000256429"/>
    </source>
</evidence>